<keyword evidence="3" id="KW-1185">Reference proteome</keyword>
<dbReference type="AlphaFoldDB" id="A0A485L2V4"/>
<gene>
    <name evidence="2" type="primary">Aste57867_15310</name>
    <name evidence="1" type="ORF">As57867_015254</name>
    <name evidence="2" type="ORF">ASTE57867_15310</name>
</gene>
<evidence type="ECO:0000313" key="3">
    <source>
        <dbReference type="Proteomes" id="UP000332933"/>
    </source>
</evidence>
<organism evidence="2 3">
    <name type="scientific">Aphanomyces stellatus</name>
    <dbReference type="NCBI Taxonomy" id="120398"/>
    <lineage>
        <taxon>Eukaryota</taxon>
        <taxon>Sar</taxon>
        <taxon>Stramenopiles</taxon>
        <taxon>Oomycota</taxon>
        <taxon>Saprolegniomycetes</taxon>
        <taxon>Saprolegniales</taxon>
        <taxon>Verrucalvaceae</taxon>
        <taxon>Aphanomyces</taxon>
    </lineage>
</organism>
<evidence type="ECO:0000313" key="2">
    <source>
        <dbReference type="EMBL" id="VFT92119.1"/>
    </source>
</evidence>
<dbReference type="Proteomes" id="UP000332933">
    <property type="component" value="Unassembled WGS sequence"/>
</dbReference>
<name>A0A485L2V4_9STRA</name>
<proteinExistence type="predicted"/>
<dbReference type="EMBL" id="CAADRA010005669">
    <property type="protein sequence ID" value="VFT92119.1"/>
    <property type="molecule type" value="Genomic_DNA"/>
</dbReference>
<accession>A0A485L2V4</accession>
<sequence length="223" mass="24878">MELTLAGRLGQGPADAPCTFKANATDAWFFQRLGHDHEASPENRIALVGAEAMVHVPVGHTPVAAHVHAESTRFGLNGRLAQRAACRLLDEHIHDVLADAFNVEPRLDSTPHWRERRKRATLEFAAFNVGKEEWGAAATNAKRQMQRGFTLDIVVAKRKAIFELFASKQEALVDFWDAFRRLDHSFDVLDGCVAGWGTFNVNVFPDSVLTKSCMPRPLSYNKE</sequence>
<reference evidence="1" key="2">
    <citation type="submission" date="2019-06" db="EMBL/GenBank/DDBJ databases">
        <title>Genomics analysis of Aphanomyces spp. identifies a new class of oomycete effector associated with host adaptation.</title>
        <authorList>
            <person name="Gaulin E."/>
        </authorList>
    </citation>
    <scope>NUCLEOTIDE SEQUENCE</scope>
    <source>
        <strain evidence="1">CBS 578.67</strain>
    </source>
</reference>
<evidence type="ECO:0000313" key="1">
    <source>
        <dbReference type="EMBL" id="KAF0693736.1"/>
    </source>
</evidence>
<protein>
    <submittedName>
        <fullName evidence="2">Aste57867_15310 protein</fullName>
    </submittedName>
</protein>
<dbReference type="EMBL" id="VJMH01005648">
    <property type="protein sequence ID" value="KAF0693736.1"/>
    <property type="molecule type" value="Genomic_DNA"/>
</dbReference>
<dbReference type="OrthoDB" id="6774778at2759"/>
<reference evidence="2 3" key="1">
    <citation type="submission" date="2019-03" db="EMBL/GenBank/DDBJ databases">
        <authorList>
            <person name="Gaulin E."/>
            <person name="Dumas B."/>
        </authorList>
    </citation>
    <scope>NUCLEOTIDE SEQUENCE [LARGE SCALE GENOMIC DNA]</scope>
    <source>
        <strain evidence="2">CBS 568.67</strain>
    </source>
</reference>